<evidence type="ECO:0000256" key="5">
    <source>
        <dbReference type="SAM" id="Phobius"/>
    </source>
</evidence>
<reference evidence="9" key="1">
    <citation type="journal article" date="2019" name="Int. J. Syst. Evol. Microbiol.">
        <title>The Global Catalogue of Microorganisms (GCM) 10K type strain sequencing project: providing services to taxonomists for standard genome sequencing and annotation.</title>
        <authorList>
            <consortium name="The Broad Institute Genomics Platform"/>
            <consortium name="The Broad Institute Genome Sequencing Center for Infectious Disease"/>
            <person name="Wu L."/>
            <person name="Ma J."/>
        </authorList>
    </citation>
    <scope>NUCLEOTIDE SEQUENCE [LARGE SCALE GENOMIC DNA]</scope>
    <source>
        <strain evidence="9">NBRC 103166</strain>
    </source>
</reference>
<evidence type="ECO:0000259" key="6">
    <source>
        <dbReference type="PROSITE" id="PS50011"/>
    </source>
</evidence>
<dbReference type="SMART" id="SM00331">
    <property type="entry name" value="PP2C_SIG"/>
    <property type="match status" value="1"/>
</dbReference>
<dbReference type="InterPro" id="IPR001932">
    <property type="entry name" value="PPM-type_phosphatase-like_dom"/>
</dbReference>
<keyword evidence="5" id="KW-0812">Transmembrane</keyword>
<dbReference type="InterPro" id="IPR008266">
    <property type="entry name" value="Tyr_kinase_AS"/>
</dbReference>
<dbReference type="SUPFAM" id="SSF56112">
    <property type="entry name" value="Protein kinase-like (PK-like)"/>
    <property type="match status" value="1"/>
</dbReference>
<keyword evidence="9" id="KW-1185">Reference proteome</keyword>
<keyword evidence="4" id="KW-0067">ATP-binding</keyword>
<evidence type="ECO:0000259" key="7">
    <source>
        <dbReference type="PROSITE" id="PS51746"/>
    </source>
</evidence>
<dbReference type="GO" id="GO:0016301">
    <property type="term" value="F:kinase activity"/>
    <property type="evidence" value="ECO:0007669"/>
    <property type="project" value="UniProtKB-KW"/>
</dbReference>
<dbReference type="PROSITE" id="PS00109">
    <property type="entry name" value="PROTEIN_KINASE_TYR"/>
    <property type="match status" value="1"/>
</dbReference>
<proteinExistence type="predicted"/>
<keyword evidence="2" id="KW-0547">Nucleotide-binding</keyword>
<dbReference type="Proteomes" id="UP001157353">
    <property type="component" value="Unassembled WGS sequence"/>
</dbReference>
<evidence type="ECO:0000256" key="1">
    <source>
        <dbReference type="ARBA" id="ARBA00022679"/>
    </source>
</evidence>
<evidence type="ECO:0000313" key="8">
    <source>
        <dbReference type="EMBL" id="GLS90845.1"/>
    </source>
</evidence>
<evidence type="ECO:0000256" key="4">
    <source>
        <dbReference type="ARBA" id="ARBA00022840"/>
    </source>
</evidence>
<dbReference type="CDD" id="cd14014">
    <property type="entry name" value="STKc_PknB_like"/>
    <property type="match status" value="1"/>
</dbReference>
<dbReference type="PROSITE" id="PS50011">
    <property type="entry name" value="PROTEIN_KINASE_DOM"/>
    <property type="match status" value="1"/>
</dbReference>
<evidence type="ECO:0000313" key="9">
    <source>
        <dbReference type="Proteomes" id="UP001157353"/>
    </source>
</evidence>
<evidence type="ECO:0000256" key="3">
    <source>
        <dbReference type="ARBA" id="ARBA00022777"/>
    </source>
</evidence>
<keyword evidence="5" id="KW-0472">Membrane</keyword>
<accession>A0ABQ6E0W5</accession>
<dbReference type="SUPFAM" id="SSF81606">
    <property type="entry name" value="PP2C-like"/>
    <property type="match status" value="1"/>
</dbReference>
<dbReference type="Gene3D" id="1.10.510.10">
    <property type="entry name" value="Transferase(Phosphotransferase) domain 1"/>
    <property type="match status" value="1"/>
</dbReference>
<comment type="caution">
    <text evidence="8">The sequence shown here is derived from an EMBL/GenBank/DDBJ whole genome shotgun (WGS) entry which is preliminary data.</text>
</comment>
<dbReference type="InterPro" id="IPR011009">
    <property type="entry name" value="Kinase-like_dom_sf"/>
</dbReference>
<protein>
    <submittedName>
        <fullName evidence="8">Protein kinase</fullName>
    </submittedName>
</protein>
<feature type="domain" description="Protein kinase" evidence="6">
    <location>
        <begin position="272"/>
        <end position="540"/>
    </location>
</feature>
<keyword evidence="1" id="KW-0808">Transferase</keyword>
<gene>
    <name evidence="8" type="ORF">GCM10007916_19120</name>
</gene>
<dbReference type="Gene3D" id="3.60.40.10">
    <property type="entry name" value="PPM-type phosphatase domain"/>
    <property type="match status" value="1"/>
</dbReference>
<keyword evidence="3 8" id="KW-0418">Kinase</keyword>
<dbReference type="PROSITE" id="PS51746">
    <property type="entry name" value="PPM_2"/>
    <property type="match status" value="1"/>
</dbReference>
<dbReference type="Pfam" id="PF13672">
    <property type="entry name" value="PP2C_2"/>
    <property type="match status" value="1"/>
</dbReference>
<organism evidence="8 9">
    <name type="scientific">Psychromonas marina</name>
    <dbReference type="NCBI Taxonomy" id="88364"/>
    <lineage>
        <taxon>Bacteria</taxon>
        <taxon>Pseudomonadati</taxon>
        <taxon>Pseudomonadota</taxon>
        <taxon>Gammaproteobacteria</taxon>
        <taxon>Alteromonadales</taxon>
        <taxon>Psychromonadaceae</taxon>
        <taxon>Psychromonas</taxon>
    </lineage>
</organism>
<dbReference type="PANTHER" id="PTHR43289">
    <property type="entry name" value="MITOGEN-ACTIVATED PROTEIN KINASE KINASE KINASE 20-RELATED"/>
    <property type="match status" value="1"/>
</dbReference>
<name>A0ABQ6E0W5_9GAMM</name>
<dbReference type="CDD" id="cd00143">
    <property type="entry name" value="PP2Cc"/>
    <property type="match status" value="1"/>
</dbReference>
<dbReference type="PANTHER" id="PTHR43289:SF6">
    <property type="entry name" value="SERINE_THREONINE-PROTEIN KINASE NEKL-3"/>
    <property type="match status" value="1"/>
</dbReference>
<dbReference type="Pfam" id="PF00069">
    <property type="entry name" value="Pkinase"/>
    <property type="match status" value="1"/>
</dbReference>
<evidence type="ECO:0000256" key="2">
    <source>
        <dbReference type="ARBA" id="ARBA00022741"/>
    </source>
</evidence>
<dbReference type="InterPro" id="IPR036457">
    <property type="entry name" value="PPM-type-like_dom_sf"/>
</dbReference>
<dbReference type="InterPro" id="IPR000719">
    <property type="entry name" value="Prot_kinase_dom"/>
</dbReference>
<sequence>MASQLQVSVGQYSDKGLKASNQDCHGVYIPKEPLLTSKGVAIAIADGISSSTVSQIASEASVRSFLEDYFCTSETWSVNKSAQQVLIANNSWLYSQSQKSEHRFDKDKGYVCTFSGIIFKSTTAHLFHIGDSRIYRLRDKELTLLSEDHRHWVSEQQNYLSRGMGIHAQLEVDYQALQLEQGDVFILTTDGIHEFCEADFVIETINKNRSDLQQASETIAQQALTCGSDDNLTVQLLSVDSLPLQSVDELYSQLTELPFPPILAPRMSFDGYQILDTLHDSSRSHIYLAVDSTSNEKVVLKIPSIDLGCDPAYLERFLMEEWIARRINNAHVLKPCQQTRKRNYIYVATEFIEGQTLTQWMIDNPKPELETVRKIVEQIAKGLLAFHRQEMIHQDLRPENIMIDSNGVVKIIDFGSTKVAGLAEISSPLIRQENLGTAQYTAPEYFLGEQGANNADIFSLGVITYQMLTGELPFGAEVAKAKTRAAQKRLQYRSVLDDEREIPAWLDDTLWHALNPNPEQRYHQLSEFLHDLRHPSHDFLNNIRPPLLERDPLLFWKGLSGFLTVIIILLLVKIS</sequence>
<dbReference type="SMART" id="SM00332">
    <property type="entry name" value="PP2Cc"/>
    <property type="match status" value="1"/>
</dbReference>
<dbReference type="RefSeq" id="WP_284203959.1">
    <property type="nucleotide sequence ID" value="NZ_BSPQ01000005.1"/>
</dbReference>
<feature type="domain" description="PPM-type phosphatase" evidence="7">
    <location>
        <begin position="8"/>
        <end position="239"/>
    </location>
</feature>
<keyword evidence="5" id="KW-1133">Transmembrane helix</keyword>
<feature type="transmembrane region" description="Helical" evidence="5">
    <location>
        <begin position="553"/>
        <end position="572"/>
    </location>
</feature>
<dbReference type="EMBL" id="BSPQ01000005">
    <property type="protein sequence ID" value="GLS90845.1"/>
    <property type="molecule type" value="Genomic_DNA"/>
</dbReference>